<feature type="transmembrane region" description="Helical" evidence="6">
    <location>
        <begin position="149"/>
        <end position="168"/>
    </location>
</feature>
<organism evidence="8 9">
    <name type="scientific">Gemmatimonas aurantiaca</name>
    <dbReference type="NCBI Taxonomy" id="173480"/>
    <lineage>
        <taxon>Bacteria</taxon>
        <taxon>Pseudomonadati</taxon>
        <taxon>Gemmatimonadota</taxon>
        <taxon>Gemmatimonadia</taxon>
        <taxon>Gemmatimonadales</taxon>
        <taxon>Gemmatimonadaceae</taxon>
        <taxon>Gemmatimonas</taxon>
    </lineage>
</organism>
<feature type="transmembrane region" description="Helical" evidence="6">
    <location>
        <begin position="266"/>
        <end position="284"/>
    </location>
</feature>
<feature type="transmembrane region" description="Helical" evidence="6">
    <location>
        <begin position="180"/>
        <end position="199"/>
    </location>
</feature>
<dbReference type="InterPro" id="IPR000620">
    <property type="entry name" value="EamA_dom"/>
</dbReference>
<feature type="transmembrane region" description="Helical" evidence="6">
    <location>
        <begin position="237"/>
        <end position="260"/>
    </location>
</feature>
<dbReference type="GO" id="GO:0016020">
    <property type="term" value="C:membrane"/>
    <property type="evidence" value="ECO:0007669"/>
    <property type="project" value="UniProtKB-SubCell"/>
</dbReference>
<feature type="transmembrane region" description="Helical" evidence="6">
    <location>
        <begin position="12"/>
        <end position="31"/>
    </location>
</feature>
<keyword evidence="3 6" id="KW-0812">Transmembrane</keyword>
<keyword evidence="5 6" id="KW-0472">Membrane</keyword>
<evidence type="ECO:0000313" key="8">
    <source>
        <dbReference type="EMBL" id="HCT56375.1"/>
    </source>
</evidence>
<evidence type="ECO:0000256" key="5">
    <source>
        <dbReference type="ARBA" id="ARBA00023136"/>
    </source>
</evidence>
<evidence type="ECO:0000259" key="7">
    <source>
        <dbReference type="Pfam" id="PF00892"/>
    </source>
</evidence>
<dbReference type="PANTHER" id="PTHR32322">
    <property type="entry name" value="INNER MEMBRANE TRANSPORTER"/>
    <property type="match status" value="1"/>
</dbReference>
<name>A0A3D4V5L6_9BACT</name>
<feature type="transmembrane region" description="Helical" evidence="6">
    <location>
        <begin position="73"/>
        <end position="92"/>
    </location>
</feature>
<dbReference type="AlphaFoldDB" id="A0A3D4V5L6"/>
<gene>
    <name evidence="8" type="ORF">DGD08_04090</name>
</gene>
<comment type="caution">
    <text evidence="8">The sequence shown here is derived from an EMBL/GenBank/DDBJ whole genome shotgun (WGS) entry which is preliminary data.</text>
</comment>
<proteinExistence type="inferred from homology"/>
<feature type="transmembrane region" description="Helical" evidence="6">
    <location>
        <begin position="37"/>
        <end position="61"/>
    </location>
</feature>
<dbReference type="Proteomes" id="UP000264071">
    <property type="component" value="Unassembled WGS sequence"/>
</dbReference>
<comment type="similarity">
    <text evidence="2">Belongs to the EamA transporter family.</text>
</comment>
<evidence type="ECO:0000256" key="3">
    <source>
        <dbReference type="ARBA" id="ARBA00022692"/>
    </source>
</evidence>
<evidence type="ECO:0000256" key="4">
    <source>
        <dbReference type="ARBA" id="ARBA00022989"/>
    </source>
</evidence>
<feature type="transmembrane region" description="Helical" evidence="6">
    <location>
        <begin position="205"/>
        <end position="225"/>
    </location>
</feature>
<dbReference type="SUPFAM" id="SSF103481">
    <property type="entry name" value="Multidrug resistance efflux transporter EmrE"/>
    <property type="match status" value="1"/>
</dbReference>
<dbReference type="Gene3D" id="1.10.3730.20">
    <property type="match status" value="1"/>
</dbReference>
<evidence type="ECO:0000313" key="9">
    <source>
        <dbReference type="Proteomes" id="UP000264071"/>
    </source>
</evidence>
<keyword evidence="4 6" id="KW-1133">Transmembrane helix</keyword>
<dbReference type="InterPro" id="IPR050638">
    <property type="entry name" value="AA-Vitamin_Transporters"/>
</dbReference>
<feature type="transmembrane region" description="Helical" evidence="6">
    <location>
        <begin position="125"/>
        <end position="143"/>
    </location>
</feature>
<dbReference type="InterPro" id="IPR037185">
    <property type="entry name" value="EmrE-like"/>
</dbReference>
<comment type="subcellular location">
    <subcellularLocation>
        <location evidence="1">Membrane</location>
        <topology evidence="1">Multi-pass membrane protein</topology>
    </subcellularLocation>
</comment>
<dbReference type="EMBL" id="DPIY01000005">
    <property type="protein sequence ID" value="HCT56375.1"/>
    <property type="molecule type" value="Genomic_DNA"/>
</dbReference>
<evidence type="ECO:0000256" key="1">
    <source>
        <dbReference type="ARBA" id="ARBA00004141"/>
    </source>
</evidence>
<dbReference type="Pfam" id="PF00892">
    <property type="entry name" value="EamA"/>
    <property type="match status" value="1"/>
</dbReference>
<accession>A0A3D4V5L6</accession>
<feature type="domain" description="EamA" evidence="7">
    <location>
        <begin position="150"/>
        <end position="280"/>
    </location>
</feature>
<protein>
    <submittedName>
        <fullName evidence="8">EamA family transporter</fullName>
    </submittedName>
</protein>
<sequence>METLTHSSPRQTDLTGTAAVLGSLVAMNLGAAFGKQLFPLVGALGVTALRISLAAALLMMLRRPWRRGLPADLRGPVVIYGLMLGTMNLLIYQAFARIPIGIATSIEVTGPLVVALSGSRRPRDFVWLSLAAGGLLLLLPWRTDSALDPIGVAFACGAAVCWALYIITGKRVSHALGGDAVAWGMTAAAVVALPLGIGASGSELFTPHVLLIGVGVAILSSALPYTLEMEAMRRLPVAVFSLLLSAAPAVAVLAGLLVLGERLTQMQWLAVLCIVVASAGSSLGDMLPDFRRRATTQPVG</sequence>
<dbReference type="PANTHER" id="PTHR32322:SF2">
    <property type="entry name" value="EAMA DOMAIN-CONTAINING PROTEIN"/>
    <property type="match status" value="1"/>
</dbReference>
<evidence type="ECO:0000256" key="6">
    <source>
        <dbReference type="SAM" id="Phobius"/>
    </source>
</evidence>
<reference evidence="8 9" key="1">
    <citation type="journal article" date="2018" name="Nat. Biotechnol.">
        <title>A standardized bacterial taxonomy based on genome phylogeny substantially revises the tree of life.</title>
        <authorList>
            <person name="Parks D.H."/>
            <person name="Chuvochina M."/>
            <person name="Waite D.W."/>
            <person name="Rinke C."/>
            <person name="Skarshewski A."/>
            <person name="Chaumeil P.A."/>
            <person name="Hugenholtz P."/>
        </authorList>
    </citation>
    <scope>NUCLEOTIDE SEQUENCE [LARGE SCALE GENOMIC DNA]</scope>
    <source>
        <strain evidence="8">UBA8844</strain>
    </source>
</reference>
<evidence type="ECO:0000256" key="2">
    <source>
        <dbReference type="ARBA" id="ARBA00007362"/>
    </source>
</evidence>